<accession>X1HW00</accession>
<dbReference type="AlphaFoldDB" id="X1HW00"/>
<feature type="non-terminal residue" evidence="2">
    <location>
        <position position="1"/>
    </location>
</feature>
<protein>
    <recommendedName>
        <fullName evidence="1">MaoC-like domain-containing protein</fullName>
    </recommendedName>
</protein>
<dbReference type="InterPro" id="IPR050965">
    <property type="entry name" value="UPF0336/Enoyl-CoA_hydratase"/>
</dbReference>
<feature type="domain" description="MaoC-like" evidence="1">
    <location>
        <begin position="1"/>
        <end position="66"/>
    </location>
</feature>
<dbReference type="SUPFAM" id="SSF54637">
    <property type="entry name" value="Thioesterase/thiol ester dehydrase-isomerase"/>
    <property type="match status" value="1"/>
</dbReference>
<dbReference type="GO" id="GO:0019171">
    <property type="term" value="F:(3R)-hydroxyacyl-[acyl-carrier-protein] dehydratase activity"/>
    <property type="evidence" value="ECO:0007669"/>
    <property type="project" value="TreeGrafter"/>
</dbReference>
<dbReference type="InterPro" id="IPR029069">
    <property type="entry name" value="HotDog_dom_sf"/>
</dbReference>
<dbReference type="Gene3D" id="3.10.129.10">
    <property type="entry name" value="Hotdog Thioesterase"/>
    <property type="match status" value="1"/>
</dbReference>
<dbReference type="PANTHER" id="PTHR43437:SF3">
    <property type="entry name" value="HYDROXYACYL-THIOESTER DEHYDRATASE TYPE 2, MITOCHONDRIAL"/>
    <property type="match status" value="1"/>
</dbReference>
<dbReference type="InterPro" id="IPR002539">
    <property type="entry name" value="MaoC-like_dom"/>
</dbReference>
<dbReference type="GO" id="GO:0006633">
    <property type="term" value="P:fatty acid biosynthetic process"/>
    <property type="evidence" value="ECO:0007669"/>
    <property type="project" value="TreeGrafter"/>
</dbReference>
<sequence length="103" mass="11260">TRFKGKIAHGMLSASLVSAVLGTKLPGPGCIYLSQSLKFTRPVRVGDMLTAEVEVTNWDSTKKTIRLKTYCFNQAGNEVLVGEAALLVEPLLAQEERPIIKED</sequence>
<dbReference type="Pfam" id="PF01575">
    <property type="entry name" value="MaoC_dehydratas"/>
    <property type="match status" value="1"/>
</dbReference>
<proteinExistence type="predicted"/>
<dbReference type="PANTHER" id="PTHR43437">
    <property type="entry name" value="HYDROXYACYL-THIOESTER DEHYDRATASE TYPE 2, MITOCHONDRIAL-RELATED"/>
    <property type="match status" value="1"/>
</dbReference>
<evidence type="ECO:0000259" key="1">
    <source>
        <dbReference type="Pfam" id="PF01575"/>
    </source>
</evidence>
<comment type="caution">
    <text evidence="2">The sequence shown here is derived from an EMBL/GenBank/DDBJ whole genome shotgun (WGS) entry which is preliminary data.</text>
</comment>
<evidence type="ECO:0000313" key="2">
    <source>
        <dbReference type="EMBL" id="GAH57979.1"/>
    </source>
</evidence>
<dbReference type="CDD" id="cd03449">
    <property type="entry name" value="R_hydratase"/>
    <property type="match status" value="1"/>
</dbReference>
<gene>
    <name evidence="2" type="ORF">S03H2_38670</name>
</gene>
<name>X1HW00_9ZZZZ</name>
<dbReference type="EMBL" id="BARU01023852">
    <property type="protein sequence ID" value="GAH57979.1"/>
    <property type="molecule type" value="Genomic_DNA"/>
</dbReference>
<reference evidence="2" key="1">
    <citation type="journal article" date="2014" name="Front. Microbiol.">
        <title>High frequency of phylogenetically diverse reductive dehalogenase-homologous genes in deep subseafloor sedimentary metagenomes.</title>
        <authorList>
            <person name="Kawai M."/>
            <person name="Futagami T."/>
            <person name="Toyoda A."/>
            <person name="Takaki Y."/>
            <person name="Nishi S."/>
            <person name="Hori S."/>
            <person name="Arai W."/>
            <person name="Tsubouchi T."/>
            <person name="Morono Y."/>
            <person name="Uchiyama I."/>
            <person name="Ito T."/>
            <person name="Fujiyama A."/>
            <person name="Inagaki F."/>
            <person name="Takami H."/>
        </authorList>
    </citation>
    <scope>NUCLEOTIDE SEQUENCE</scope>
    <source>
        <strain evidence="2">Expedition CK06-06</strain>
    </source>
</reference>
<organism evidence="2">
    <name type="scientific">marine sediment metagenome</name>
    <dbReference type="NCBI Taxonomy" id="412755"/>
    <lineage>
        <taxon>unclassified sequences</taxon>
        <taxon>metagenomes</taxon>
        <taxon>ecological metagenomes</taxon>
    </lineage>
</organism>